<dbReference type="PROSITE" id="PS01166">
    <property type="entry name" value="RNA_POL_BETA"/>
    <property type="match status" value="1"/>
</dbReference>
<dbReference type="Pfam" id="PF06883">
    <property type="entry name" value="RNA_pol_Rpa2_4"/>
    <property type="match status" value="1"/>
</dbReference>
<dbReference type="Gene3D" id="3.90.1110.10">
    <property type="entry name" value="RNA polymerase Rpb2, domain 2"/>
    <property type="match status" value="2"/>
</dbReference>
<dbReference type="Gene3D" id="3.90.1100.10">
    <property type="match status" value="2"/>
</dbReference>
<dbReference type="GO" id="GO:0003677">
    <property type="term" value="F:DNA binding"/>
    <property type="evidence" value="ECO:0007669"/>
    <property type="project" value="InterPro"/>
</dbReference>
<evidence type="ECO:0000313" key="20">
    <source>
        <dbReference type="EMBL" id="CAE6506232.1"/>
    </source>
</evidence>
<dbReference type="CDD" id="cd00653">
    <property type="entry name" value="RNA_pol_B_RPB2"/>
    <property type="match status" value="1"/>
</dbReference>
<feature type="compositionally biased region" description="Polar residues" evidence="13">
    <location>
        <begin position="1"/>
        <end position="12"/>
    </location>
</feature>
<dbReference type="Pfam" id="PF04560">
    <property type="entry name" value="RNA_pol_Rpb2_7"/>
    <property type="match status" value="1"/>
</dbReference>
<keyword evidence="10" id="KW-0539">Nucleus</keyword>
<evidence type="ECO:0000256" key="8">
    <source>
        <dbReference type="ARBA" id="ARBA00022833"/>
    </source>
</evidence>
<keyword evidence="3 12" id="KW-0240">DNA-directed RNA polymerase</keyword>
<keyword evidence="9 12" id="KW-0804">Transcription</keyword>
<evidence type="ECO:0000259" key="18">
    <source>
        <dbReference type="Pfam" id="PF04565"/>
    </source>
</evidence>
<dbReference type="Pfam" id="PF04561">
    <property type="entry name" value="RNA_pol_Rpb2_2"/>
    <property type="match status" value="2"/>
</dbReference>
<feature type="domain" description="RNA polymerase Rpb2" evidence="16">
    <location>
        <begin position="508"/>
        <end position="696"/>
    </location>
</feature>
<feature type="domain" description="RNA polymerase Rpb2" evidence="16">
    <location>
        <begin position="211"/>
        <end position="399"/>
    </location>
</feature>
<feature type="domain" description="DNA-directed RNA polymerase I subunit RPA2" evidence="19">
    <location>
        <begin position="888"/>
        <end position="947"/>
    </location>
</feature>
<feature type="domain" description="RNA polymerase Rpb2" evidence="18">
    <location>
        <begin position="782"/>
        <end position="846"/>
    </location>
</feature>
<evidence type="ECO:0000256" key="10">
    <source>
        <dbReference type="ARBA" id="ARBA00023242"/>
    </source>
</evidence>
<dbReference type="Pfam" id="PF04563">
    <property type="entry name" value="RNA_pol_Rpb2_1"/>
    <property type="match status" value="2"/>
</dbReference>
<dbReference type="GO" id="GO:0006351">
    <property type="term" value="P:DNA-templated transcription"/>
    <property type="evidence" value="ECO:0007669"/>
    <property type="project" value="InterPro"/>
</dbReference>
<dbReference type="InterPro" id="IPR007120">
    <property type="entry name" value="DNA-dir_RNAP_su2_dom"/>
</dbReference>
<evidence type="ECO:0000259" key="17">
    <source>
        <dbReference type="Pfam" id="PF04563"/>
    </source>
</evidence>
<comment type="caution">
    <text evidence="20">The sequence shown here is derived from an EMBL/GenBank/DDBJ whole genome shotgun (WGS) entry which is preliminary data.</text>
</comment>
<keyword evidence="4 12" id="KW-0808">Transferase</keyword>
<name>A0A8H3CZS4_9AGAM</name>
<evidence type="ECO:0000256" key="1">
    <source>
        <dbReference type="ARBA" id="ARBA00004604"/>
    </source>
</evidence>
<evidence type="ECO:0000259" key="16">
    <source>
        <dbReference type="Pfam" id="PF04561"/>
    </source>
</evidence>
<comment type="subcellular location">
    <subcellularLocation>
        <location evidence="1">Nucleus</location>
        <location evidence="1">Nucleolus</location>
    </subcellularLocation>
</comment>
<evidence type="ECO:0000256" key="5">
    <source>
        <dbReference type="ARBA" id="ARBA00022695"/>
    </source>
</evidence>
<keyword evidence="5 12" id="KW-0548">Nucleotidyltransferase</keyword>
<feature type="domain" description="RNA polymerase Rpb2" evidence="15">
    <location>
        <begin position="1366"/>
        <end position="1445"/>
    </location>
</feature>
<organism evidence="20 21">
    <name type="scientific">Rhizoctonia solani</name>
    <dbReference type="NCBI Taxonomy" id="456999"/>
    <lineage>
        <taxon>Eukaryota</taxon>
        <taxon>Fungi</taxon>
        <taxon>Dikarya</taxon>
        <taxon>Basidiomycota</taxon>
        <taxon>Agaricomycotina</taxon>
        <taxon>Agaricomycetes</taxon>
        <taxon>Cantharellales</taxon>
        <taxon>Ceratobasidiaceae</taxon>
        <taxon>Rhizoctonia</taxon>
    </lineage>
</organism>
<dbReference type="InterPro" id="IPR007645">
    <property type="entry name" value="RNA_pol_Rpb2_3"/>
</dbReference>
<evidence type="ECO:0000256" key="11">
    <source>
        <dbReference type="ARBA" id="ARBA00047768"/>
    </source>
</evidence>
<evidence type="ECO:0000256" key="7">
    <source>
        <dbReference type="ARBA" id="ARBA00022771"/>
    </source>
</evidence>
<dbReference type="InterPro" id="IPR007121">
    <property type="entry name" value="RNA_pol_bsu_CS"/>
</dbReference>
<proteinExistence type="inferred from homology"/>
<evidence type="ECO:0000256" key="3">
    <source>
        <dbReference type="ARBA" id="ARBA00022478"/>
    </source>
</evidence>
<dbReference type="InterPro" id="IPR007642">
    <property type="entry name" value="RNA_pol_Rpb2_2"/>
</dbReference>
<reference evidence="20" key="1">
    <citation type="submission" date="2021-01" db="EMBL/GenBank/DDBJ databases">
        <authorList>
            <person name="Kaushik A."/>
        </authorList>
    </citation>
    <scope>NUCLEOTIDE SEQUENCE</scope>
    <source>
        <strain evidence="20">Type strain: AG8-Rh-89/</strain>
    </source>
</reference>
<dbReference type="FunFam" id="2.40.270.10:FF:000011">
    <property type="entry name" value="DNA-directed RNA polymerase subunit beta"/>
    <property type="match status" value="1"/>
</dbReference>
<dbReference type="InterPro" id="IPR009674">
    <property type="entry name" value="Rpa2_dom_4"/>
</dbReference>
<dbReference type="EC" id="2.7.7.6" evidence="12"/>
<evidence type="ECO:0000259" key="15">
    <source>
        <dbReference type="Pfam" id="PF04560"/>
    </source>
</evidence>
<dbReference type="InterPro" id="IPR007644">
    <property type="entry name" value="RNA_pol_bsu_protrusion"/>
</dbReference>
<evidence type="ECO:0000259" key="14">
    <source>
        <dbReference type="Pfam" id="PF00562"/>
    </source>
</evidence>
<dbReference type="InterPro" id="IPR037033">
    <property type="entry name" value="DNA-dir_RNAP_su2_hyb_sf"/>
</dbReference>
<comment type="catalytic activity">
    <reaction evidence="11">
        <text>RNA(n) + a ribonucleoside 5'-triphosphate = RNA(n+1) + diphosphate</text>
        <dbReference type="Rhea" id="RHEA:21248"/>
        <dbReference type="Rhea" id="RHEA-COMP:14527"/>
        <dbReference type="Rhea" id="RHEA-COMP:17342"/>
        <dbReference type="ChEBI" id="CHEBI:33019"/>
        <dbReference type="ChEBI" id="CHEBI:61557"/>
        <dbReference type="ChEBI" id="CHEBI:140395"/>
        <dbReference type="EC" id="2.7.7.6"/>
    </reaction>
    <physiologicalReaction direction="left-to-right" evidence="11">
        <dbReference type="Rhea" id="RHEA:21249"/>
    </physiologicalReaction>
</comment>
<evidence type="ECO:0000256" key="12">
    <source>
        <dbReference type="RuleBase" id="RU363031"/>
    </source>
</evidence>
<keyword evidence="7" id="KW-0863">Zinc-finger</keyword>
<dbReference type="InterPro" id="IPR015712">
    <property type="entry name" value="DNA-dir_RNA_pol_su2"/>
</dbReference>
<feature type="domain" description="DNA-directed RNA polymerase subunit 2 hybrid-binding" evidence="14">
    <location>
        <begin position="997"/>
        <end position="1364"/>
    </location>
</feature>
<keyword evidence="6" id="KW-0479">Metal-binding</keyword>
<evidence type="ECO:0000256" key="9">
    <source>
        <dbReference type="ARBA" id="ARBA00023163"/>
    </source>
</evidence>
<dbReference type="GO" id="GO:0000428">
    <property type="term" value="C:DNA-directed RNA polymerase complex"/>
    <property type="evidence" value="ECO:0007669"/>
    <property type="project" value="UniProtKB-KW"/>
</dbReference>
<gene>
    <name evidence="20" type="ORF">RDB_LOCUS101723</name>
</gene>
<feature type="region of interest" description="Disordered" evidence="13">
    <location>
        <begin position="1"/>
        <end position="27"/>
    </location>
</feature>
<dbReference type="Pfam" id="PF00562">
    <property type="entry name" value="RNA_pol_Rpb2_6"/>
    <property type="match status" value="1"/>
</dbReference>
<dbReference type="EMBL" id="CAJMWZ010005423">
    <property type="protein sequence ID" value="CAE6506232.1"/>
    <property type="molecule type" value="Genomic_DNA"/>
</dbReference>
<dbReference type="FunFam" id="3.90.1110.10:FF:000007">
    <property type="entry name" value="DNA-directed RNA polymerase subunit beta"/>
    <property type="match status" value="2"/>
</dbReference>
<comment type="similarity">
    <text evidence="2 12">Belongs to the RNA polymerase beta chain family.</text>
</comment>
<dbReference type="GO" id="GO:0032549">
    <property type="term" value="F:ribonucleoside binding"/>
    <property type="evidence" value="ECO:0007669"/>
    <property type="project" value="InterPro"/>
</dbReference>
<protein>
    <recommendedName>
        <fullName evidence="12">DNA-directed RNA polymerase subunit beta</fullName>
        <ecNumber evidence="12">2.7.7.6</ecNumber>
    </recommendedName>
</protein>
<evidence type="ECO:0000313" key="21">
    <source>
        <dbReference type="Proteomes" id="UP000663850"/>
    </source>
</evidence>
<dbReference type="Gene3D" id="2.40.270.10">
    <property type="entry name" value="DNA-directed RNA polymerase, subunit 2, domain 6"/>
    <property type="match status" value="1"/>
</dbReference>
<dbReference type="FunFam" id="3.90.1100.10:FF:000008">
    <property type="entry name" value="DNA-directed RNA polymerase subunit beta"/>
    <property type="match status" value="1"/>
</dbReference>
<dbReference type="GO" id="GO:0003899">
    <property type="term" value="F:DNA-directed RNA polymerase activity"/>
    <property type="evidence" value="ECO:0007669"/>
    <property type="project" value="UniProtKB-EC"/>
</dbReference>
<feature type="domain" description="RNA polymerase beta subunit protrusion" evidence="17">
    <location>
        <begin position="36"/>
        <end position="440"/>
    </location>
</feature>
<evidence type="ECO:0000259" key="19">
    <source>
        <dbReference type="Pfam" id="PF06883"/>
    </source>
</evidence>
<dbReference type="InterPro" id="IPR037034">
    <property type="entry name" value="RNA_pol_Rpb2_2_sf"/>
</dbReference>
<dbReference type="GO" id="GO:0005730">
    <property type="term" value="C:nucleolus"/>
    <property type="evidence" value="ECO:0007669"/>
    <property type="project" value="UniProtKB-SubCell"/>
</dbReference>
<dbReference type="GO" id="GO:0008270">
    <property type="term" value="F:zinc ion binding"/>
    <property type="evidence" value="ECO:0007669"/>
    <property type="project" value="UniProtKB-KW"/>
</dbReference>
<sequence>MPDVASTSTSGFDTLRREDAFRNPSKTGNEVPILQELVAPHIESFNALFDDSNLTLEDGDGKGLLSLGIKDMGPKVVFDGTGALGEASAAAGWGNRLSIRISDIAVGRPMVSDKDRNVVERQVYPSEARERLTSYRGKLTVKLAWSVNGGPEHEESRDCGLLPIMVRSNRCNLRGFNSAQLVRKHEEPEEFGGYFIINGNERLIRYLILPRRNHVISIIRNSFMNRGPSFTPYGVSIRCVRPDQTSVTNSLNYLSNGSAMLRFSWRKQEYMIPVMLILKALVSASDREIFEGVMMKDYDNTFLTDRMELLLRSFKAFNLHTGDQCLEYLGDKFRIVLGQPEDHDNMTLGHWLIEKIVLVHLDSPRDKFRMLLFMLRKLFALVSGECAADNPDSPQHQEVLLPGFLYGMIIKERLDEALNQVRTQIAQDVRRKVPGVDFMDTWSVNGGPEHEESRDCGLLPIMVRSNRCNLRGLSSSQLVRKHEEPEEFGGYFIINGNERLIRYLILPRRNHVISIIRNSFMNRGPSFTPYGVSIRCVRPDQTSVTNSLNYLSNGSAMLRFSWRKQEYMIPVMLVLKALVSASDREIFEGVMMKDYDNTFLTDRMELLLRSFKAFNLHTGDQCLEYLGDKFRVVLGQPEDHDNMTLGHWLIEKIVLVHLDSPRDKFRMLLFMLRKLFALVSGECAADNPDSPQHQEVLLPGFLYGMIIKERLDEALNQVRAQIAQDVRRKVPGVDFTDNRYINKVVQRSNFEIGARLANFLATGNLVSPTGLDLQQASGFTIVAEKLNWYRYISHFRCIHRGAFFAELKTTTVRKLLPEAWGFLCPVHTPDGAPCGLLNHLSRSCRIVTRELDTRTIPSLLSSLGMTQPFSPSISGKANICVQLDGRIIGWASPALAKRMAAAKNYWLGAAGLGKTVPMDLEIGYVPPSNGGQYPGLYLFASRSRMMRPVRHLANGKDDSIGSFEQVYMDIAIRPEEIENNVSTHVEIEPTNFMSILANLTPFSDFNQSPRNIYQCQMGKQTMGTPATAIRHRTDNKLYRLQSGQTPIVRPALHNTYGMDSFPNGTNAVVAVISYTGYDMEDAMILNKSAHERGFGYGTIYKSLIIDLADQRGASRSTTQPNLHFGLGKDVKAGDERKEVVDDDGFPFKGVGVKPGGAIAAYIDDTTGRTCWIKYKGDETAYIEEVRVLGSDLGDTEARKIQITLRITRSPVIGDKFSSRHGQKGVCSQKWPAIDMPFSESGMQPDVIINPHAFPSRMTIGMFVESMAGKAGAMHGLAQDATPFKFNEEDTAIAYFGEQLKAAGYNYYGNEPMYSGITGQEFAADIYLGVVYYQRLRHMVDDKFQVRTTGPIDPVTRQPVKGRKRAGGIRFGEMERDALIAHGTSFLLQDRLMNCSDYSTAWVCRTCGSLITLGYDDMRLGETVMGREQPKSTGPSGEYCRVCRAEAEEEERVARAEMGSVSVARSPPHEVRFVLLCQNVMGRGVKGGDMDIVAIPFVFRYLCAELAAMGIAVSVEVGQ</sequence>
<accession>A0A8H3CZS4</accession>
<dbReference type="Pfam" id="PF04565">
    <property type="entry name" value="RNA_pol_Rpb2_3"/>
    <property type="match status" value="1"/>
</dbReference>
<evidence type="ECO:0000256" key="13">
    <source>
        <dbReference type="SAM" id="MobiDB-lite"/>
    </source>
</evidence>
<dbReference type="Gene3D" id="2.40.50.150">
    <property type="match status" value="1"/>
</dbReference>
<dbReference type="Gene3D" id="3.90.1800.10">
    <property type="entry name" value="RNA polymerase alpha subunit dimerisation domain"/>
    <property type="match status" value="1"/>
</dbReference>
<keyword evidence="8" id="KW-0862">Zinc</keyword>
<dbReference type="SUPFAM" id="SSF64484">
    <property type="entry name" value="beta and beta-prime subunits of DNA dependent RNA-polymerase"/>
    <property type="match status" value="2"/>
</dbReference>
<evidence type="ECO:0000256" key="6">
    <source>
        <dbReference type="ARBA" id="ARBA00022723"/>
    </source>
</evidence>
<comment type="function">
    <text evidence="12">DNA-dependent RNA polymerase catalyzes the transcription of DNA into RNA using the four ribonucleoside triphosphates as substrates.</text>
</comment>
<dbReference type="PANTHER" id="PTHR20856">
    <property type="entry name" value="DNA-DIRECTED RNA POLYMERASE I SUBUNIT 2"/>
    <property type="match status" value="1"/>
</dbReference>
<dbReference type="InterPro" id="IPR014724">
    <property type="entry name" value="RNA_pol_RPB2_OB-fold"/>
</dbReference>
<dbReference type="FunFam" id="3.90.1100.10:FF:000016">
    <property type="entry name" value="DNA-directed RNA polymerase subunit beta"/>
    <property type="match status" value="1"/>
</dbReference>
<dbReference type="InterPro" id="IPR007641">
    <property type="entry name" value="RNA_pol_Rpb2_7"/>
</dbReference>
<dbReference type="Proteomes" id="UP000663850">
    <property type="component" value="Unassembled WGS sequence"/>
</dbReference>
<feature type="domain" description="RNA polymerase beta subunit protrusion" evidence="17">
    <location>
        <begin position="446"/>
        <end position="730"/>
    </location>
</feature>
<evidence type="ECO:0000256" key="2">
    <source>
        <dbReference type="ARBA" id="ARBA00006835"/>
    </source>
</evidence>
<evidence type="ECO:0000256" key="4">
    <source>
        <dbReference type="ARBA" id="ARBA00022679"/>
    </source>
</evidence>